<keyword evidence="1" id="KW-0645">Protease</keyword>
<reference evidence="10" key="3">
    <citation type="submission" date="2019-03" db="EMBL/GenBank/DDBJ databases">
        <title>Complete genome of Methylacidiphilum kamchatkense Kam1.</title>
        <authorList>
            <person name="Kruse T."/>
            <person name="Murarilal Ratnadevi C."/>
            <person name="Erikstad H.-A."/>
            <person name="Birkeland N.-K."/>
        </authorList>
    </citation>
    <scope>NUCLEOTIDE SEQUENCE [LARGE SCALE GENOMIC DNA]</scope>
    <source>
        <strain evidence="10">kam1</strain>
    </source>
</reference>
<dbReference type="GO" id="GO:0006508">
    <property type="term" value="P:proteolysis"/>
    <property type="evidence" value="ECO:0007669"/>
    <property type="project" value="UniProtKB-KW"/>
</dbReference>
<keyword evidence="3 8" id="KW-0378">Hydrolase</keyword>
<dbReference type="InterPro" id="IPR000994">
    <property type="entry name" value="Pept_M24"/>
</dbReference>
<dbReference type="InterPro" id="IPR036005">
    <property type="entry name" value="Creatinase/aminopeptidase-like"/>
</dbReference>
<dbReference type="InterPro" id="IPR050659">
    <property type="entry name" value="Peptidase_M24B"/>
</dbReference>
<reference evidence="7 9" key="1">
    <citation type="submission" date="2014-08" db="EMBL/GenBank/DDBJ databases">
        <title>Methylacidiphilum kamchatkense strain Kam1 draft genome sequence.</title>
        <authorList>
            <person name="Birkeland N.-K."/>
            <person name="Erikstad H.A."/>
        </authorList>
    </citation>
    <scope>NUCLEOTIDE SEQUENCE [LARGE SCALE GENOMIC DNA]</scope>
    <source>
        <strain evidence="7 9">Kam1</strain>
    </source>
</reference>
<dbReference type="Proteomes" id="UP000031594">
    <property type="component" value="Unassembled WGS sequence"/>
</dbReference>
<evidence type="ECO:0000256" key="1">
    <source>
        <dbReference type="ARBA" id="ARBA00022670"/>
    </source>
</evidence>
<evidence type="ECO:0000256" key="3">
    <source>
        <dbReference type="ARBA" id="ARBA00022801"/>
    </source>
</evidence>
<dbReference type="KEGG" id="mkc:kam1_2003"/>
<gene>
    <name evidence="7" type="ORF">A946_02275</name>
    <name evidence="8" type="ORF">kam1_2003</name>
</gene>
<dbReference type="Proteomes" id="UP000315925">
    <property type="component" value="Chromosome"/>
</dbReference>
<protein>
    <submittedName>
        <fullName evidence="8">Xaa-Pro aminopeptidase</fullName>
        <ecNumber evidence="8">3.4.11.9</ecNumber>
    </submittedName>
</protein>
<feature type="domain" description="Peptidase M24" evidence="6">
    <location>
        <begin position="134"/>
        <end position="350"/>
    </location>
</feature>
<organism evidence="8 10">
    <name type="scientific">Methylacidiphilum kamchatkense Kam1</name>
    <dbReference type="NCBI Taxonomy" id="1202785"/>
    <lineage>
        <taxon>Bacteria</taxon>
        <taxon>Pseudomonadati</taxon>
        <taxon>Verrucomicrobiota</taxon>
        <taxon>Methylacidiphilae</taxon>
        <taxon>Methylacidiphilales</taxon>
        <taxon>Methylacidiphilaceae</taxon>
        <taxon>Methylacidiphilum (ex Ratnadevi et al. 2023)</taxon>
    </lineage>
</organism>
<dbReference type="AlphaFoldDB" id="A0A0C1RVD3"/>
<dbReference type="GO" id="GO:0046872">
    <property type="term" value="F:metal ion binding"/>
    <property type="evidence" value="ECO:0007669"/>
    <property type="project" value="UniProtKB-KW"/>
</dbReference>
<evidence type="ECO:0000313" key="10">
    <source>
        <dbReference type="Proteomes" id="UP000315925"/>
    </source>
</evidence>
<evidence type="ECO:0000313" key="8">
    <source>
        <dbReference type="EMBL" id="QDQ43213.1"/>
    </source>
</evidence>
<dbReference type="Gene3D" id="3.90.230.10">
    <property type="entry name" value="Creatinase/methionine aminopeptidase superfamily"/>
    <property type="match status" value="1"/>
</dbReference>
<keyword evidence="8" id="KW-0031">Aminopeptidase</keyword>
<dbReference type="PROSITE" id="PS00491">
    <property type="entry name" value="PROLINE_PEPTIDASE"/>
    <property type="match status" value="1"/>
</dbReference>
<dbReference type="GO" id="GO:0004177">
    <property type="term" value="F:aminopeptidase activity"/>
    <property type="evidence" value="ECO:0007669"/>
    <property type="project" value="UniProtKB-KW"/>
</dbReference>
<evidence type="ECO:0000313" key="7">
    <source>
        <dbReference type="EMBL" id="KIE58911.1"/>
    </source>
</evidence>
<dbReference type="STRING" id="1202785.A946_02275"/>
<dbReference type="GO" id="GO:0008237">
    <property type="term" value="F:metallopeptidase activity"/>
    <property type="evidence" value="ECO:0007669"/>
    <property type="project" value="UniProtKB-KW"/>
</dbReference>
<evidence type="ECO:0000256" key="2">
    <source>
        <dbReference type="ARBA" id="ARBA00022723"/>
    </source>
</evidence>
<keyword evidence="2 5" id="KW-0479">Metal-binding</keyword>
<evidence type="ECO:0000256" key="5">
    <source>
        <dbReference type="RuleBase" id="RU000590"/>
    </source>
</evidence>
<dbReference type="InterPro" id="IPR001131">
    <property type="entry name" value="Peptidase_M24B_aminopep-P_CS"/>
</dbReference>
<dbReference type="Pfam" id="PF00557">
    <property type="entry name" value="Peptidase_M24"/>
    <property type="match status" value="1"/>
</dbReference>
<dbReference type="EMBL" id="CP037899">
    <property type="protein sequence ID" value="QDQ43213.1"/>
    <property type="molecule type" value="Genomic_DNA"/>
</dbReference>
<dbReference type="SUPFAM" id="SSF55920">
    <property type="entry name" value="Creatinase/aminopeptidase"/>
    <property type="match status" value="1"/>
</dbReference>
<dbReference type="PANTHER" id="PTHR46112">
    <property type="entry name" value="AMINOPEPTIDASE"/>
    <property type="match status" value="1"/>
</dbReference>
<accession>A0A0C1RVD3</accession>
<name>A0A0C1RVD3_9BACT</name>
<evidence type="ECO:0000256" key="4">
    <source>
        <dbReference type="ARBA" id="ARBA00023049"/>
    </source>
</evidence>
<evidence type="ECO:0000259" key="6">
    <source>
        <dbReference type="Pfam" id="PF00557"/>
    </source>
</evidence>
<evidence type="ECO:0000313" key="9">
    <source>
        <dbReference type="Proteomes" id="UP000031594"/>
    </source>
</evidence>
<comment type="similarity">
    <text evidence="5">Belongs to the peptidase M24B family.</text>
</comment>
<keyword evidence="9" id="KW-1185">Reference proteome</keyword>
<keyword evidence="4" id="KW-0482">Metalloprotease</keyword>
<reference evidence="8" key="2">
    <citation type="journal article" date="2019" name="BMC Genomics">
        <title>Complete genome sequence analysis of the thermoacidophilic verrucomicrobial methanotroph 'Candidatus Methylacidiphilum kamchatkense' strain Kam1 and comparison with its closest relatives.</title>
        <authorList>
            <person name="Kruse T."/>
            <person name="Ratnadevi C.M."/>
            <person name="Erikstad H.A."/>
            <person name="Birkeland N.K."/>
        </authorList>
    </citation>
    <scope>NUCLEOTIDE SEQUENCE</scope>
    <source>
        <strain evidence="8">Kam1</strain>
    </source>
</reference>
<dbReference type="RefSeq" id="WP_039720835.1">
    <property type="nucleotide sequence ID" value="NZ_CP037899.1"/>
</dbReference>
<proteinExistence type="inferred from homology"/>
<dbReference type="OrthoDB" id="9806388at2"/>
<dbReference type="EC" id="3.4.11.9" evidence="8"/>
<sequence>MARMMYAASENDPNMLYATQIRVPDPFLWIATETKSYAFFSKLEIDRAKREARADVVLSYEEASGIKEEKLSASLLIQEICRKLRLRQLTVPSNFPLGLAEALRKKGLKVIPKQGEFFPERSVKTQQEIEAIIRILRVAEKGMKKAVEILKESEISKDGSLWWQKKVLDSKTLRDEIEIAMMREGALANNTIVACGKEACDPHEIGKGKLLAHQSIVIDIFPRDKTTGYFGDLSRTVVKGTPSKALRDLYLTVQEAKQWVISVLREGANGKKIEQEIRQRFAKKGYPTEIRNGRWVGFFHGLGHGVGLEIHEPPRFRKAVFKTNQVLTVEPGLYYPEIGGVRLEDMVVIKKEGVENLTKIEEKLEID</sequence>
<dbReference type="PANTHER" id="PTHR46112:SF2">
    <property type="entry name" value="XAA-PRO AMINOPEPTIDASE P-RELATED"/>
    <property type="match status" value="1"/>
</dbReference>
<dbReference type="EMBL" id="JQNX01000002">
    <property type="protein sequence ID" value="KIE58911.1"/>
    <property type="molecule type" value="Genomic_DNA"/>
</dbReference>